<dbReference type="Gene3D" id="3.40.50.720">
    <property type="entry name" value="NAD(P)-binding Rossmann-like Domain"/>
    <property type="match status" value="1"/>
</dbReference>
<dbReference type="InterPro" id="IPR036291">
    <property type="entry name" value="NAD(P)-bd_dom_sf"/>
</dbReference>
<dbReference type="Pfam" id="PF01408">
    <property type="entry name" value="GFO_IDH_MocA"/>
    <property type="match status" value="1"/>
</dbReference>
<organism evidence="5 6">
    <name type="scientific">Streptomyces axinellae</name>
    <dbReference type="NCBI Taxonomy" id="552788"/>
    <lineage>
        <taxon>Bacteria</taxon>
        <taxon>Bacillati</taxon>
        <taxon>Actinomycetota</taxon>
        <taxon>Actinomycetes</taxon>
        <taxon>Kitasatosporales</taxon>
        <taxon>Streptomycetaceae</taxon>
        <taxon>Streptomyces</taxon>
    </lineage>
</organism>
<keyword evidence="6" id="KW-1185">Reference proteome</keyword>
<dbReference type="InterPro" id="IPR051317">
    <property type="entry name" value="Gfo/Idh/MocA_oxidoreduct"/>
</dbReference>
<dbReference type="Pfam" id="PF02894">
    <property type="entry name" value="GFO_IDH_MocA_C"/>
    <property type="match status" value="1"/>
</dbReference>
<feature type="compositionally biased region" description="Low complexity" evidence="2">
    <location>
        <begin position="7"/>
        <end position="29"/>
    </location>
</feature>
<evidence type="ECO:0000256" key="2">
    <source>
        <dbReference type="SAM" id="MobiDB-lite"/>
    </source>
</evidence>
<dbReference type="PANTHER" id="PTHR43708">
    <property type="entry name" value="CONSERVED EXPRESSED OXIDOREDUCTASE (EUROFUNG)"/>
    <property type="match status" value="1"/>
</dbReference>
<protein>
    <submittedName>
        <fullName evidence="5">Gfo/Idh/MocA family oxidoreductase</fullName>
    </submittedName>
</protein>
<feature type="region of interest" description="Disordered" evidence="2">
    <location>
        <begin position="419"/>
        <end position="442"/>
    </location>
</feature>
<evidence type="ECO:0000259" key="4">
    <source>
        <dbReference type="Pfam" id="PF02894"/>
    </source>
</evidence>
<dbReference type="InterPro" id="IPR004104">
    <property type="entry name" value="Gfo/Idh/MocA-like_OxRdtase_C"/>
</dbReference>
<name>A0ABN3Q8M0_9ACTN</name>
<evidence type="ECO:0000256" key="1">
    <source>
        <dbReference type="ARBA" id="ARBA00010928"/>
    </source>
</evidence>
<dbReference type="SUPFAM" id="SSF51735">
    <property type="entry name" value="NAD(P)-binding Rossmann-fold domains"/>
    <property type="match status" value="1"/>
</dbReference>
<comment type="caution">
    <text evidence="5">The sequence shown here is derived from an EMBL/GenBank/DDBJ whole genome shotgun (WGS) entry which is preliminary data.</text>
</comment>
<dbReference type="EMBL" id="BAAARJ010000011">
    <property type="protein sequence ID" value="GAA2618979.1"/>
    <property type="molecule type" value="Genomic_DNA"/>
</dbReference>
<feature type="domain" description="Gfo/Idh/MocA-like oxidoreductase C-terminal" evidence="4">
    <location>
        <begin position="166"/>
        <end position="408"/>
    </location>
</feature>
<feature type="compositionally biased region" description="Gly residues" evidence="2">
    <location>
        <begin position="421"/>
        <end position="442"/>
    </location>
</feature>
<dbReference type="Proteomes" id="UP001501447">
    <property type="component" value="Unassembled WGS sequence"/>
</dbReference>
<sequence>MTDTSLASTSPGSPTSPSPASTAPAGGQAPVRDLRLGVIGLGLRAYLAQEAHHPGEGSAVVAAADTAPGMFERAREWFGDDVHLYSGHREMLAAEELDAVFVITPDHTHEELAVELLEAGVAVFVEKPLAVTTEGCDRVLEAARAGGARLYVGHNMRHMPVVRTMRELIQRGEIGEVKAIWCRHFVGHGGDFYFKDWHADRRNTTGLLLQKGAHDLDVIHWLAGAYTERVTALGGLTVYGDIADRSGQAPGAVMPDWYDPENNWPPLSNTGLNPVVDVEDLSMMVMRLEGGIHASYQQCHYTPDYWRNYTVIGNEGRLENFGDHGETAEVRVWKRRGDYRPDADLVVPMPSPGEGGHGGSDPMLVAEFLRFVRSGGATDTSPVAAREAVAAGVAATESLRADGRPVTVTRVAPELADWFAGGQGSGAGQGAEGGQSSGGGQG</sequence>
<evidence type="ECO:0000313" key="6">
    <source>
        <dbReference type="Proteomes" id="UP001501447"/>
    </source>
</evidence>
<proteinExistence type="inferred from homology"/>
<accession>A0ABN3Q8M0</accession>
<dbReference type="PANTHER" id="PTHR43708:SF8">
    <property type="entry name" value="OXIDOREDUCTASE"/>
    <property type="match status" value="1"/>
</dbReference>
<comment type="similarity">
    <text evidence="1">Belongs to the Gfo/Idh/MocA family.</text>
</comment>
<reference evidence="5 6" key="1">
    <citation type="journal article" date="2019" name="Int. J. Syst. Evol. Microbiol.">
        <title>The Global Catalogue of Microorganisms (GCM) 10K type strain sequencing project: providing services to taxonomists for standard genome sequencing and annotation.</title>
        <authorList>
            <consortium name="The Broad Institute Genomics Platform"/>
            <consortium name="The Broad Institute Genome Sequencing Center for Infectious Disease"/>
            <person name="Wu L."/>
            <person name="Ma J."/>
        </authorList>
    </citation>
    <scope>NUCLEOTIDE SEQUENCE [LARGE SCALE GENOMIC DNA]</scope>
    <source>
        <strain evidence="5 6">JCM 16373</strain>
    </source>
</reference>
<evidence type="ECO:0000259" key="3">
    <source>
        <dbReference type="Pfam" id="PF01408"/>
    </source>
</evidence>
<dbReference type="SUPFAM" id="SSF55347">
    <property type="entry name" value="Glyceraldehyde-3-phosphate dehydrogenase-like, C-terminal domain"/>
    <property type="match status" value="1"/>
</dbReference>
<dbReference type="InterPro" id="IPR000683">
    <property type="entry name" value="Gfo/Idh/MocA-like_OxRdtase_N"/>
</dbReference>
<evidence type="ECO:0000313" key="5">
    <source>
        <dbReference type="EMBL" id="GAA2618979.1"/>
    </source>
</evidence>
<gene>
    <name evidence="5" type="ORF">GCM10009863_36140</name>
</gene>
<dbReference type="RefSeq" id="WP_344567180.1">
    <property type="nucleotide sequence ID" value="NZ_BAAARJ010000011.1"/>
</dbReference>
<feature type="region of interest" description="Disordered" evidence="2">
    <location>
        <begin position="1"/>
        <end position="29"/>
    </location>
</feature>
<feature type="domain" description="Gfo/Idh/MocA-like oxidoreductase N-terminal" evidence="3">
    <location>
        <begin position="35"/>
        <end position="154"/>
    </location>
</feature>
<dbReference type="Gene3D" id="3.30.360.10">
    <property type="entry name" value="Dihydrodipicolinate Reductase, domain 2"/>
    <property type="match status" value="1"/>
</dbReference>